<organism evidence="5 6">
    <name type="scientific">Peribacillus glennii</name>
    <dbReference type="NCBI Taxonomy" id="2303991"/>
    <lineage>
        <taxon>Bacteria</taxon>
        <taxon>Bacillati</taxon>
        <taxon>Bacillota</taxon>
        <taxon>Bacilli</taxon>
        <taxon>Bacillales</taxon>
        <taxon>Bacillaceae</taxon>
        <taxon>Peribacillus</taxon>
    </lineage>
</organism>
<dbReference type="SUPFAM" id="SSF48008">
    <property type="entry name" value="GntR ligand-binding domain-like"/>
    <property type="match status" value="1"/>
</dbReference>
<dbReference type="SMART" id="SM00345">
    <property type="entry name" value="HTH_GNTR"/>
    <property type="match status" value="1"/>
</dbReference>
<evidence type="ECO:0000256" key="1">
    <source>
        <dbReference type="ARBA" id="ARBA00023015"/>
    </source>
</evidence>
<dbReference type="PRINTS" id="PR00035">
    <property type="entry name" value="HTHGNTR"/>
</dbReference>
<reference evidence="5 6" key="1">
    <citation type="submission" date="2018-08" db="EMBL/GenBank/DDBJ databases">
        <title>Bacillus chawlae sp. nov., Bacillus glennii sp. nov., and Bacillus saganii sp. nov. Isolated from the Vehicle Assembly Building at Kennedy Space Center where the Viking Spacecraft were Assembled.</title>
        <authorList>
            <person name="Seuylemezian A."/>
            <person name="Vaishampayan P."/>
        </authorList>
    </citation>
    <scope>NUCLEOTIDE SEQUENCE [LARGE SCALE GENOMIC DNA]</scope>
    <source>
        <strain evidence="5 6">V44-8</strain>
    </source>
</reference>
<evidence type="ECO:0000313" key="5">
    <source>
        <dbReference type="EMBL" id="RFU66761.1"/>
    </source>
</evidence>
<dbReference type="InterPro" id="IPR011711">
    <property type="entry name" value="GntR_C"/>
</dbReference>
<evidence type="ECO:0000259" key="4">
    <source>
        <dbReference type="PROSITE" id="PS50949"/>
    </source>
</evidence>
<dbReference type="InterPro" id="IPR036390">
    <property type="entry name" value="WH_DNA-bd_sf"/>
</dbReference>
<name>A0A372LKY3_9BACI</name>
<dbReference type="PANTHER" id="PTHR43537">
    <property type="entry name" value="TRANSCRIPTIONAL REGULATOR, GNTR FAMILY"/>
    <property type="match status" value="1"/>
</dbReference>
<dbReference type="PROSITE" id="PS50949">
    <property type="entry name" value="HTH_GNTR"/>
    <property type="match status" value="1"/>
</dbReference>
<keyword evidence="1" id="KW-0805">Transcription regulation</keyword>
<dbReference type="EMBL" id="QVTD01000001">
    <property type="protein sequence ID" value="RFU66761.1"/>
    <property type="molecule type" value="Genomic_DNA"/>
</dbReference>
<dbReference type="GO" id="GO:0003677">
    <property type="term" value="F:DNA binding"/>
    <property type="evidence" value="ECO:0007669"/>
    <property type="project" value="UniProtKB-KW"/>
</dbReference>
<dbReference type="Pfam" id="PF07729">
    <property type="entry name" value="FCD"/>
    <property type="match status" value="1"/>
</dbReference>
<dbReference type="InterPro" id="IPR008920">
    <property type="entry name" value="TF_FadR/GntR_C"/>
</dbReference>
<gene>
    <name evidence="5" type="ORF">D0466_00655</name>
</gene>
<dbReference type="Pfam" id="PF00392">
    <property type="entry name" value="GntR"/>
    <property type="match status" value="1"/>
</dbReference>
<comment type="caution">
    <text evidence="5">The sequence shown here is derived from an EMBL/GenBank/DDBJ whole genome shotgun (WGS) entry which is preliminary data.</text>
</comment>
<dbReference type="PANTHER" id="PTHR43537:SF5">
    <property type="entry name" value="UXU OPERON TRANSCRIPTIONAL REGULATOR"/>
    <property type="match status" value="1"/>
</dbReference>
<dbReference type="GO" id="GO:0003700">
    <property type="term" value="F:DNA-binding transcription factor activity"/>
    <property type="evidence" value="ECO:0007669"/>
    <property type="project" value="InterPro"/>
</dbReference>
<feature type="domain" description="HTH gntR-type" evidence="4">
    <location>
        <begin position="1"/>
        <end position="56"/>
    </location>
</feature>
<protein>
    <submittedName>
        <fullName evidence="5">FadR family transcriptional regulator</fullName>
    </submittedName>
</protein>
<proteinExistence type="predicted"/>
<accession>A0A372LKY3</accession>
<dbReference type="AlphaFoldDB" id="A0A372LKY3"/>
<dbReference type="InterPro" id="IPR000524">
    <property type="entry name" value="Tscrpt_reg_HTH_GntR"/>
</dbReference>
<evidence type="ECO:0000256" key="2">
    <source>
        <dbReference type="ARBA" id="ARBA00023125"/>
    </source>
</evidence>
<keyword evidence="3" id="KW-0804">Transcription</keyword>
<keyword evidence="6" id="KW-1185">Reference proteome</keyword>
<dbReference type="Gene3D" id="1.20.120.530">
    <property type="entry name" value="GntR ligand-binding domain-like"/>
    <property type="match status" value="1"/>
</dbReference>
<evidence type="ECO:0000256" key="3">
    <source>
        <dbReference type="ARBA" id="ARBA00023163"/>
    </source>
</evidence>
<evidence type="ECO:0000313" key="6">
    <source>
        <dbReference type="Proteomes" id="UP000262939"/>
    </source>
</evidence>
<dbReference type="Gene3D" id="1.10.10.10">
    <property type="entry name" value="Winged helix-like DNA-binding domain superfamily/Winged helix DNA-binding domain"/>
    <property type="match status" value="1"/>
</dbReference>
<sequence>MIDSGKFQAGEKLPSVRELCEMFGVGRSAVRDAITTLKGKGTVYVKQGEGTYICGFDSTKLFTNPMSLPGSRDIRELFQVRKILEAGIAEMAALNRSEEDLKVIEEILYNQSNNGWESDYNLHAAIAKATGNEIIIQLIQFISTMMKKAMIDFHNYIQINPTTVKTISEQHKSIYEAIKLAQPGIAKQRMIEHLDFVEKELSQSLVLQNP</sequence>
<dbReference type="SMART" id="SM00895">
    <property type="entry name" value="FCD"/>
    <property type="match status" value="1"/>
</dbReference>
<dbReference type="InterPro" id="IPR036388">
    <property type="entry name" value="WH-like_DNA-bd_sf"/>
</dbReference>
<dbReference type="Proteomes" id="UP000262939">
    <property type="component" value="Unassembled WGS sequence"/>
</dbReference>
<dbReference type="SUPFAM" id="SSF46785">
    <property type="entry name" value="Winged helix' DNA-binding domain"/>
    <property type="match status" value="1"/>
</dbReference>
<keyword evidence="2" id="KW-0238">DNA-binding</keyword>
<dbReference type="OrthoDB" id="9782299at2"/>
<dbReference type="CDD" id="cd07377">
    <property type="entry name" value="WHTH_GntR"/>
    <property type="match status" value="1"/>
</dbReference>